<dbReference type="AlphaFoldDB" id="A0A8J4CDH3"/>
<name>A0A8J4CDH3_9CHLO</name>
<evidence type="ECO:0000313" key="4">
    <source>
        <dbReference type="Proteomes" id="UP000747110"/>
    </source>
</evidence>
<comment type="caution">
    <text evidence="2">The sequence shown here is derived from an EMBL/GenBank/DDBJ whole genome shotgun (WGS) entry which is preliminary data.</text>
</comment>
<feature type="region of interest" description="Disordered" evidence="1">
    <location>
        <begin position="237"/>
        <end position="316"/>
    </location>
</feature>
<protein>
    <submittedName>
        <fullName evidence="2">Uncharacterized protein</fullName>
    </submittedName>
</protein>
<sequence>MPHTLQSSLGEDLALQPLSGVGLASHVNFVTSCASPLVFGSWLPEDFNTLGSETSESSTMPAVSDPSGTSVSALSTEAVLSCNVPYDDMGMPESCTYMSQQHAPTHCASVLSALHLLMGTNCGPLLQQQLFPMPGQPIFLVPEVLPLLSSQLIHFLGGIPGLVAPSPIPPTHAWGMLHGIGSTTQLPYQGPMYVGSTGFWLHGMYFPNYEHYIAYRRRTIAYNFHFFGIRPYFRPPSGLPRPRPPTSAAKSNGDAPATSAVAAGTIAPGSSGSDAIPRGGRAGKASEDGSASPCGSPGSSSTCSNGDSDDIGNDVGHADPDSEVFCGMQKVAAGLNFRHSSGLRVAAAAKAGCAGQSCGHQTQIGITIPAAGSLSSAVINSSCACASNSEQRHTSSCGGCMAPLAPPCALSPIRCFNSPNGSSSAASNPRDEALEDVRHAINFGAAWGSAVAGICPHWLELHFCVLVERVVGDALLGAEDAA</sequence>
<organism evidence="2 4">
    <name type="scientific">Volvox reticuliferus</name>
    <dbReference type="NCBI Taxonomy" id="1737510"/>
    <lineage>
        <taxon>Eukaryota</taxon>
        <taxon>Viridiplantae</taxon>
        <taxon>Chlorophyta</taxon>
        <taxon>core chlorophytes</taxon>
        <taxon>Chlorophyceae</taxon>
        <taxon>CS clade</taxon>
        <taxon>Chlamydomonadales</taxon>
        <taxon>Volvocaceae</taxon>
        <taxon>Volvox</taxon>
    </lineage>
</organism>
<evidence type="ECO:0000256" key="1">
    <source>
        <dbReference type="SAM" id="MobiDB-lite"/>
    </source>
</evidence>
<dbReference type="EMBL" id="BNCQ01000027">
    <property type="protein sequence ID" value="GIM08253.1"/>
    <property type="molecule type" value="Genomic_DNA"/>
</dbReference>
<dbReference type="Proteomes" id="UP000747110">
    <property type="component" value="Unassembled WGS sequence"/>
</dbReference>
<reference evidence="2" key="1">
    <citation type="journal article" date="2021" name="Proc. Natl. Acad. Sci. U.S.A.">
        <title>Three genomes in the algal genus Volvox reveal the fate of a haploid sex-determining region after a transition to homothallism.</title>
        <authorList>
            <person name="Yamamoto K."/>
            <person name="Hamaji T."/>
            <person name="Kawai-Toyooka H."/>
            <person name="Matsuzaki R."/>
            <person name="Takahashi F."/>
            <person name="Nishimura Y."/>
            <person name="Kawachi M."/>
            <person name="Noguchi H."/>
            <person name="Minakuchi Y."/>
            <person name="Umen J.G."/>
            <person name="Toyoda A."/>
            <person name="Nozaki H."/>
        </authorList>
    </citation>
    <scope>NUCLEOTIDE SEQUENCE</scope>
    <source>
        <strain evidence="3">NIES-3785</strain>
        <strain evidence="2">NIES-3786</strain>
    </source>
</reference>
<evidence type="ECO:0000313" key="2">
    <source>
        <dbReference type="EMBL" id="GIL79634.1"/>
    </source>
</evidence>
<proteinExistence type="predicted"/>
<dbReference type="OrthoDB" id="536669at2759"/>
<keyword evidence="4" id="KW-1185">Reference proteome</keyword>
<gene>
    <name evidence="2" type="ORF">Vretifemale_8941</name>
    <name evidence="3" type="ORF">Vretimale_12336</name>
</gene>
<accession>A0A8J4CDH3</accession>
<dbReference type="Proteomes" id="UP000722791">
    <property type="component" value="Unassembled WGS sequence"/>
</dbReference>
<dbReference type="EMBL" id="BNCP01000016">
    <property type="protein sequence ID" value="GIL79634.1"/>
    <property type="molecule type" value="Genomic_DNA"/>
</dbReference>
<feature type="compositionally biased region" description="Low complexity" evidence="1">
    <location>
        <begin position="288"/>
        <end position="306"/>
    </location>
</feature>
<evidence type="ECO:0000313" key="3">
    <source>
        <dbReference type="EMBL" id="GIM08253.1"/>
    </source>
</evidence>